<evidence type="ECO:0000313" key="11">
    <source>
        <dbReference type="Proteomes" id="UP000317374"/>
    </source>
</evidence>
<dbReference type="OrthoDB" id="9131059at2"/>
<feature type="signal peptide" evidence="7">
    <location>
        <begin position="1"/>
        <end position="22"/>
    </location>
</feature>
<evidence type="ECO:0000259" key="8">
    <source>
        <dbReference type="Pfam" id="PF00345"/>
    </source>
</evidence>
<comment type="similarity">
    <text evidence="2">Belongs to the periplasmic pilus chaperone family.</text>
</comment>
<dbReference type="GO" id="GO:0030288">
    <property type="term" value="C:outer membrane-bounded periplasmic space"/>
    <property type="evidence" value="ECO:0007669"/>
    <property type="project" value="InterPro"/>
</dbReference>
<evidence type="ECO:0000256" key="7">
    <source>
        <dbReference type="SAM" id="SignalP"/>
    </source>
</evidence>
<feature type="domain" description="Pili assembly chaperone C-terminal" evidence="9">
    <location>
        <begin position="164"/>
        <end position="221"/>
    </location>
</feature>
<keyword evidence="3 7" id="KW-0732">Signal</keyword>
<sequence>MCKSLFKLAAISALFINITADAGVVIGTTRYLYKENSREISAQLENKDDAPYLMKSWVEAPEGKTPFFMVTPPLFRLEAKQKNTIRIFPTANISSAPKDRETVYYLNVMSVPPTDDSHLNSNTLQMAVRHRMRLIYRPAAVQELSINEQAKKVEWRKANNKIIVKNPTPFFFYFSSIKINGQEIIKTLPNIDSMTTKEFTLPAGVTGSNITWKIINDHGGDGSLYSSTL</sequence>
<keyword evidence="4" id="KW-0574">Periplasm</keyword>
<evidence type="ECO:0000259" key="9">
    <source>
        <dbReference type="Pfam" id="PF02753"/>
    </source>
</evidence>
<dbReference type="Pfam" id="PF00345">
    <property type="entry name" value="PapD_N"/>
    <property type="match status" value="1"/>
</dbReference>
<name>A0A564N8T9_9ENTR</name>
<evidence type="ECO:0000256" key="1">
    <source>
        <dbReference type="ARBA" id="ARBA00004418"/>
    </source>
</evidence>
<dbReference type="EMBL" id="CABGGW010000050">
    <property type="protein sequence ID" value="VUT02172.1"/>
    <property type="molecule type" value="Genomic_DNA"/>
</dbReference>
<dbReference type="SUPFAM" id="SSF49584">
    <property type="entry name" value="Periplasmic chaperone C-domain"/>
    <property type="match status" value="1"/>
</dbReference>
<dbReference type="InterPro" id="IPR016147">
    <property type="entry name" value="Pili_assmbl_chaperone_N"/>
</dbReference>
<dbReference type="SUPFAM" id="SSF49354">
    <property type="entry name" value="PapD-like"/>
    <property type="match status" value="1"/>
</dbReference>
<feature type="chain" id="PRO_5022681878" evidence="7">
    <location>
        <begin position="23"/>
        <end position="229"/>
    </location>
</feature>
<evidence type="ECO:0000256" key="3">
    <source>
        <dbReference type="ARBA" id="ARBA00022729"/>
    </source>
</evidence>
<proteinExistence type="inferred from homology"/>
<evidence type="ECO:0000256" key="4">
    <source>
        <dbReference type="ARBA" id="ARBA00022764"/>
    </source>
</evidence>
<dbReference type="AlphaFoldDB" id="A0A564N8T9"/>
<keyword evidence="5" id="KW-0143">Chaperone</keyword>
<evidence type="ECO:0000256" key="6">
    <source>
        <dbReference type="ARBA" id="ARBA00023319"/>
    </source>
</evidence>
<dbReference type="PANTHER" id="PTHR30251">
    <property type="entry name" value="PILUS ASSEMBLY CHAPERONE"/>
    <property type="match status" value="1"/>
</dbReference>
<dbReference type="RefSeq" id="WP_112216229.1">
    <property type="nucleotide sequence ID" value="NZ_CABGGW010000050.1"/>
</dbReference>
<dbReference type="InterPro" id="IPR008962">
    <property type="entry name" value="PapD-like_sf"/>
</dbReference>
<dbReference type="Gene3D" id="2.60.40.10">
    <property type="entry name" value="Immunoglobulins"/>
    <property type="match status" value="2"/>
</dbReference>
<evidence type="ECO:0000256" key="5">
    <source>
        <dbReference type="ARBA" id="ARBA00023186"/>
    </source>
</evidence>
<dbReference type="PANTHER" id="PTHR30251:SF9">
    <property type="entry name" value="CHAPERONE PROTEIN CAF1M"/>
    <property type="match status" value="1"/>
</dbReference>
<reference evidence="10 11" key="1">
    <citation type="submission" date="2019-07" db="EMBL/GenBank/DDBJ databases">
        <authorList>
            <person name="Brisse S."/>
            <person name="Rodrigues C."/>
            <person name="Thorpe H."/>
        </authorList>
    </citation>
    <scope>NUCLEOTIDE SEQUENCE [LARGE SCALE GENOMIC DNA]</scope>
    <source>
        <strain evidence="10">SB6422</strain>
    </source>
</reference>
<dbReference type="Pfam" id="PF02753">
    <property type="entry name" value="PapD_C"/>
    <property type="match status" value="1"/>
</dbReference>
<dbReference type="InterPro" id="IPR001829">
    <property type="entry name" value="Pili_assmbl_chaperone_bac"/>
</dbReference>
<feature type="domain" description="Pili assembly chaperone N-terminal" evidence="8">
    <location>
        <begin position="23"/>
        <end position="141"/>
    </location>
</feature>
<comment type="subcellular location">
    <subcellularLocation>
        <location evidence="1">Periplasm</location>
    </subcellularLocation>
</comment>
<evidence type="ECO:0000256" key="2">
    <source>
        <dbReference type="ARBA" id="ARBA00007399"/>
    </source>
</evidence>
<dbReference type="GO" id="GO:0071555">
    <property type="term" value="P:cell wall organization"/>
    <property type="evidence" value="ECO:0007669"/>
    <property type="project" value="InterPro"/>
</dbReference>
<organism evidence="10 11">
    <name type="scientific">Klebsiella huaxiensis</name>
    <dbReference type="NCBI Taxonomy" id="2153354"/>
    <lineage>
        <taxon>Bacteria</taxon>
        <taxon>Pseudomonadati</taxon>
        <taxon>Pseudomonadota</taxon>
        <taxon>Gammaproteobacteria</taxon>
        <taxon>Enterobacterales</taxon>
        <taxon>Enterobacteriaceae</taxon>
        <taxon>Klebsiella/Raoultella group</taxon>
        <taxon>Klebsiella</taxon>
    </lineage>
</organism>
<evidence type="ECO:0000313" key="10">
    <source>
        <dbReference type="EMBL" id="VUT02172.1"/>
    </source>
</evidence>
<dbReference type="PRINTS" id="PR00969">
    <property type="entry name" value="CHAPERONPILI"/>
</dbReference>
<dbReference type="InterPro" id="IPR050643">
    <property type="entry name" value="Periplasmic_pilus_chap"/>
</dbReference>
<keyword evidence="6" id="KW-0393">Immunoglobulin domain</keyword>
<dbReference type="Proteomes" id="UP000317374">
    <property type="component" value="Unassembled WGS sequence"/>
</dbReference>
<gene>
    <name evidence="10" type="primary">fimC_5</name>
    <name evidence="10" type="ORF">SB6422_03539</name>
</gene>
<dbReference type="InterPro" id="IPR016148">
    <property type="entry name" value="Pili_assmbl_chaperone_C"/>
</dbReference>
<dbReference type="InterPro" id="IPR036316">
    <property type="entry name" value="Pili_assmbl_chap_C_dom_sf"/>
</dbReference>
<dbReference type="InterPro" id="IPR013783">
    <property type="entry name" value="Ig-like_fold"/>
</dbReference>
<protein>
    <submittedName>
        <fullName evidence="10">Chaperone protein FimC</fullName>
    </submittedName>
</protein>
<accession>A0A564N8T9</accession>